<sequence>MEKETSKNEILEAINEFSNRVDDKFDKVDERFDKLEGRVGKIEATMVTKDYLDDKLADLRGDLVVLMRKEDTKMIKLVEILKRRAVITEAEEKEILSMEPFAKLYA</sequence>
<dbReference type="Proteomes" id="UP000230611">
    <property type="component" value="Unassembled WGS sequence"/>
</dbReference>
<dbReference type="Gene3D" id="3.90.20.10">
    <property type="match status" value="1"/>
</dbReference>
<gene>
    <name evidence="1" type="ORF">CO116_03705</name>
</gene>
<protein>
    <submittedName>
        <fullName evidence="1">Uncharacterized protein</fullName>
    </submittedName>
</protein>
<proteinExistence type="predicted"/>
<organism evidence="1 2">
    <name type="scientific">Candidatus Falkowbacteria bacterium CG_4_9_14_3_um_filter_38_19</name>
    <dbReference type="NCBI Taxonomy" id="1974559"/>
    <lineage>
        <taxon>Bacteria</taxon>
        <taxon>Candidatus Falkowiibacteriota</taxon>
    </lineage>
</organism>
<dbReference type="AlphaFoldDB" id="A0A2M8AD09"/>
<dbReference type="SUPFAM" id="SSF58064">
    <property type="entry name" value="Influenza hemagglutinin (stalk)"/>
    <property type="match status" value="1"/>
</dbReference>
<comment type="caution">
    <text evidence="1">The sequence shown here is derived from an EMBL/GenBank/DDBJ whole genome shotgun (WGS) entry which is preliminary data.</text>
</comment>
<dbReference type="EMBL" id="PFUO01000171">
    <property type="protein sequence ID" value="PJB15449.1"/>
    <property type="molecule type" value="Genomic_DNA"/>
</dbReference>
<reference evidence="2" key="1">
    <citation type="submission" date="2017-09" db="EMBL/GenBank/DDBJ databases">
        <title>Depth-based differentiation of microbial function through sediment-hosted aquifers and enrichment of novel symbionts in the deep terrestrial subsurface.</title>
        <authorList>
            <person name="Probst A.J."/>
            <person name="Ladd B."/>
            <person name="Jarett J.K."/>
            <person name="Geller-Mcgrath D.E."/>
            <person name="Sieber C.M.K."/>
            <person name="Emerson J.B."/>
            <person name="Anantharaman K."/>
            <person name="Thomas B.C."/>
            <person name="Malmstrom R."/>
            <person name="Stieglmeier M."/>
            <person name="Klingl A."/>
            <person name="Woyke T."/>
            <person name="Ryan C.M."/>
            <person name="Banfield J.F."/>
        </authorList>
    </citation>
    <scope>NUCLEOTIDE SEQUENCE [LARGE SCALE GENOMIC DNA]</scope>
</reference>
<accession>A0A2M8AD09</accession>
<evidence type="ECO:0000313" key="1">
    <source>
        <dbReference type="EMBL" id="PJB15449.1"/>
    </source>
</evidence>
<name>A0A2M8AD09_9BACT</name>
<evidence type="ECO:0000313" key="2">
    <source>
        <dbReference type="Proteomes" id="UP000230611"/>
    </source>
</evidence>